<evidence type="ECO:0000313" key="3">
    <source>
        <dbReference type="Proteomes" id="UP001620461"/>
    </source>
</evidence>
<name>A0ABW8JCT9_9GAMM</name>
<gene>
    <name evidence="2" type="ORF">ISP15_00980</name>
</gene>
<comment type="caution">
    <text evidence="2">The sequence shown here is derived from an EMBL/GenBank/DDBJ whole genome shotgun (WGS) entry which is preliminary data.</text>
</comment>
<protein>
    <submittedName>
        <fullName evidence="2">Uncharacterized protein</fullName>
    </submittedName>
</protein>
<proteinExistence type="predicted"/>
<dbReference type="Proteomes" id="UP001620461">
    <property type="component" value="Unassembled WGS sequence"/>
</dbReference>
<dbReference type="RefSeq" id="WP_404544068.1">
    <property type="nucleotide sequence ID" value="NZ_JADIKJ010000001.1"/>
</dbReference>
<organism evidence="2 3">
    <name type="scientific">Dyella jejuensis</name>
    <dbReference type="NCBI Taxonomy" id="1432009"/>
    <lineage>
        <taxon>Bacteria</taxon>
        <taxon>Pseudomonadati</taxon>
        <taxon>Pseudomonadota</taxon>
        <taxon>Gammaproteobacteria</taxon>
        <taxon>Lysobacterales</taxon>
        <taxon>Rhodanobacteraceae</taxon>
        <taxon>Dyella</taxon>
    </lineage>
</organism>
<evidence type="ECO:0000313" key="2">
    <source>
        <dbReference type="EMBL" id="MFK2898908.1"/>
    </source>
</evidence>
<evidence type="ECO:0000256" key="1">
    <source>
        <dbReference type="SAM" id="MobiDB-lite"/>
    </source>
</evidence>
<reference evidence="2 3" key="1">
    <citation type="submission" date="2020-10" db="EMBL/GenBank/DDBJ databases">
        <title>Phylogeny of dyella-like bacteria.</title>
        <authorList>
            <person name="Fu J."/>
        </authorList>
    </citation>
    <scope>NUCLEOTIDE SEQUENCE [LARGE SCALE GENOMIC DNA]</scope>
    <source>
        <strain evidence="2 3">JP1</strain>
    </source>
</reference>
<dbReference type="EMBL" id="JADIKJ010000001">
    <property type="protein sequence ID" value="MFK2898908.1"/>
    <property type="molecule type" value="Genomic_DNA"/>
</dbReference>
<feature type="region of interest" description="Disordered" evidence="1">
    <location>
        <begin position="83"/>
        <end position="107"/>
    </location>
</feature>
<accession>A0ABW8JCT9</accession>
<sequence>MNDTLDLLRAKFPGQVMLSPREIARAIYGDEKATRKRIEGVRKMLDNGTLCPDLRKAPSEGRWLIPIAALARSLEKRYVIPVSSAPPTVHPRPRGRKMTNIGPRMFR</sequence>
<keyword evidence="3" id="KW-1185">Reference proteome</keyword>